<proteinExistence type="predicted"/>
<organism evidence="2 3">
    <name type="scientific">Elsinoe australis</name>
    <dbReference type="NCBI Taxonomy" id="40998"/>
    <lineage>
        <taxon>Eukaryota</taxon>
        <taxon>Fungi</taxon>
        <taxon>Dikarya</taxon>
        <taxon>Ascomycota</taxon>
        <taxon>Pezizomycotina</taxon>
        <taxon>Dothideomycetes</taxon>
        <taxon>Dothideomycetidae</taxon>
        <taxon>Myriangiales</taxon>
        <taxon>Elsinoaceae</taxon>
        <taxon>Elsinoe</taxon>
    </lineage>
</organism>
<evidence type="ECO:0000313" key="2">
    <source>
        <dbReference type="EMBL" id="TKX25887.1"/>
    </source>
</evidence>
<evidence type="ECO:0000313" key="3">
    <source>
        <dbReference type="Proteomes" id="UP000308133"/>
    </source>
</evidence>
<feature type="compositionally biased region" description="Acidic residues" evidence="1">
    <location>
        <begin position="118"/>
        <end position="134"/>
    </location>
</feature>
<sequence length="148" mass="15644">MPKYSFEVAKAVLSETDKNRILAIYLSMENPNSITDWSTATTAFGAASEDSMRVMLRSALKKIKDAGGEIAADGSTLPAAPAKKSGPGRKRKADGDATTSPAKTPKKGRGKKVKDEPVVEDDEAEAMAGEDADMGENINVKLEGNEIA</sequence>
<dbReference type="AlphaFoldDB" id="A0A4U7BD40"/>
<accession>A0A4U7BD40</accession>
<reference evidence="2 3" key="1">
    <citation type="submission" date="2018-02" db="EMBL/GenBank/DDBJ databases">
        <title>Draft genome sequences of Elsinoe sp., causing black scab on jojoba.</title>
        <authorList>
            <person name="Stodart B."/>
            <person name="Jeffress S."/>
            <person name="Ash G."/>
            <person name="Arun Chinnappa K."/>
        </authorList>
    </citation>
    <scope>NUCLEOTIDE SEQUENCE [LARGE SCALE GENOMIC DNA]</scope>
    <source>
        <strain evidence="2 3">Hillstone_2</strain>
    </source>
</reference>
<dbReference type="Proteomes" id="UP000308133">
    <property type="component" value="Unassembled WGS sequence"/>
</dbReference>
<gene>
    <name evidence="2" type="ORF">C1H76_1731</name>
</gene>
<comment type="caution">
    <text evidence="2">The sequence shown here is derived from an EMBL/GenBank/DDBJ whole genome shotgun (WGS) entry which is preliminary data.</text>
</comment>
<feature type="region of interest" description="Disordered" evidence="1">
    <location>
        <begin position="70"/>
        <end position="148"/>
    </location>
</feature>
<evidence type="ECO:0000256" key="1">
    <source>
        <dbReference type="SAM" id="MobiDB-lite"/>
    </source>
</evidence>
<name>A0A4U7BD40_9PEZI</name>
<dbReference type="EMBL" id="PTQR01000021">
    <property type="protein sequence ID" value="TKX25887.1"/>
    <property type="molecule type" value="Genomic_DNA"/>
</dbReference>
<protein>
    <submittedName>
        <fullName evidence="2">Uncharacterized protein</fullName>
    </submittedName>
</protein>